<evidence type="ECO:0000313" key="3">
    <source>
        <dbReference type="Proteomes" id="UP001280121"/>
    </source>
</evidence>
<dbReference type="Proteomes" id="UP001280121">
    <property type="component" value="Unassembled WGS sequence"/>
</dbReference>
<protein>
    <recommendedName>
        <fullName evidence="4">Reverse transcriptase domain-containing protein</fullName>
    </recommendedName>
</protein>
<organism evidence="2 3">
    <name type="scientific">Dipteronia dyeriana</name>
    <dbReference type="NCBI Taxonomy" id="168575"/>
    <lineage>
        <taxon>Eukaryota</taxon>
        <taxon>Viridiplantae</taxon>
        <taxon>Streptophyta</taxon>
        <taxon>Embryophyta</taxon>
        <taxon>Tracheophyta</taxon>
        <taxon>Spermatophyta</taxon>
        <taxon>Magnoliopsida</taxon>
        <taxon>eudicotyledons</taxon>
        <taxon>Gunneridae</taxon>
        <taxon>Pentapetalae</taxon>
        <taxon>rosids</taxon>
        <taxon>malvids</taxon>
        <taxon>Sapindales</taxon>
        <taxon>Sapindaceae</taxon>
        <taxon>Hippocastanoideae</taxon>
        <taxon>Acereae</taxon>
        <taxon>Dipteronia</taxon>
    </lineage>
</organism>
<evidence type="ECO:0000313" key="2">
    <source>
        <dbReference type="EMBL" id="KAK2639503.1"/>
    </source>
</evidence>
<feature type="chain" id="PRO_5042278335" description="Reverse transcriptase domain-containing protein" evidence="1">
    <location>
        <begin position="19"/>
        <end position="175"/>
    </location>
</feature>
<feature type="signal peptide" evidence="1">
    <location>
        <begin position="1"/>
        <end position="18"/>
    </location>
</feature>
<reference evidence="2" key="1">
    <citation type="journal article" date="2023" name="Plant J.">
        <title>Genome sequences and population genomics provide insights into the demographic history, inbreeding, and mutation load of two 'living fossil' tree species of Dipteronia.</title>
        <authorList>
            <person name="Feng Y."/>
            <person name="Comes H.P."/>
            <person name="Chen J."/>
            <person name="Zhu S."/>
            <person name="Lu R."/>
            <person name="Zhang X."/>
            <person name="Li P."/>
            <person name="Qiu J."/>
            <person name="Olsen K.M."/>
            <person name="Qiu Y."/>
        </authorList>
    </citation>
    <scope>NUCLEOTIDE SEQUENCE</scope>
    <source>
        <strain evidence="2">KIB01</strain>
    </source>
</reference>
<keyword evidence="3" id="KW-1185">Reference proteome</keyword>
<name>A0AAD9TPN4_9ROSI</name>
<dbReference type="AlphaFoldDB" id="A0AAD9TPN4"/>
<comment type="caution">
    <text evidence="2">The sequence shown here is derived from an EMBL/GenBank/DDBJ whole genome shotgun (WGS) entry which is preliminary data.</text>
</comment>
<gene>
    <name evidence="2" type="ORF">Ddye_027298</name>
</gene>
<evidence type="ECO:0000256" key="1">
    <source>
        <dbReference type="SAM" id="SignalP"/>
    </source>
</evidence>
<evidence type="ECO:0008006" key="4">
    <source>
        <dbReference type="Google" id="ProtNLM"/>
    </source>
</evidence>
<sequence length="175" mass="19085">MSCVTLVRFSLLINGGICGSMIPSRGIGQGDPLSPYVYFLDTEGLLGLISATVRNGNLKGFQCNKLGPVILLLFFADQSILFCGATTKDYQVIRGVLDVYSRASRQLVNFEKSPAVIEVQVVNVMNVILGWRMEKNPLVLHCSSVAKLLLPFWLNIDASLDSSSQCIGLGMVIRD</sequence>
<proteinExistence type="predicted"/>
<keyword evidence="1" id="KW-0732">Signal</keyword>
<accession>A0AAD9TPN4</accession>
<dbReference type="EMBL" id="JANJYI010000008">
    <property type="protein sequence ID" value="KAK2639503.1"/>
    <property type="molecule type" value="Genomic_DNA"/>
</dbReference>